<evidence type="ECO:0000256" key="1">
    <source>
        <dbReference type="SAM" id="MobiDB-lite"/>
    </source>
</evidence>
<feature type="region of interest" description="Disordered" evidence="1">
    <location>
        <begin position="1"/>
        <end position="66"/>
    </location>
</feature>
<reference evidence="2" key="1">
    <citation type="submission" date="2015-09" db="EMBL/GenBank/DDBJ databases">
        <title>De novo assembly of Pectinophora gossypiella (Pink Bollworm) gut transcriptome.</title>
        <authorList>
            <person name="Tassone E.E."/>
        </authorList>
    </citation>
    <scope>NUCLEOTIDE SEQUENCE</scope>
</reference>
<dbReference type="AlphaFoldDB" id="A0A1E1W0J1"/>
<name>A0A1E1W0J1_PECGO</name>
<dbReference type="EMBL" id="GDQN01010610">
    <property type="protein sequence ID" value="JAT80444.1"/>
    <property type="molecule type" value="Transcribed_RNA"/>
</dbReference>
<accession>A0A1E1W0J1</accession>
<dbReference type="OrthoDB" id="425619at2759"/>
<evidence type="ECO:0000313" key="2">
    <source>
        <dbReference type="EMBL" id="JAT80444.1"/>
    </source>
</evidence>
<evidence type="ECO:0008006" key="4">
    <source>
        <dbReference type="Google" id="ProtNLM"/>
    </source>
</evidence>
<dbReference type="EMBL" id="GDQN01003478">
    <property type="protein sequence ID" value="JAT87576.1"/>
    <property type="molecule type" value="Transcribed_RNA"/>
</dbReference>
<protein>
    <recommendedName>
        <fullName evidence="4">Retrotransposon gag domain-containing protein</fullName>
    </recommendedName>
</protein>
<proteinExistence type="predicted"/>
<sequence>MMTSRSPMQTRSSRRRTRTQSPQREPHLDISVAAPPPLSNDAVTPSQHRARPSEDGRRSPNPNQVTMSMDNLSVLLQSIQQSNADMFQRLLHEVRASTPVPAAPGDHSNYYTASASVSVPNGNFSKCKATYSGGPDESLEGFIDAVLSYKDCCHVTDENAVRGFSQLLTHSAAAWWQGVKSTVSSWDDALDNLRSAFGD</sequence>
<evidence type="ECO:0000313" key="3">
    <source>
        <dbReference type="EMBL" id="JAT87576.1"/>
    </source>
</evidence>
<feature type="compositionally biased region" description="Low complexity" evidence="1">
    <location>
        <begin position="1"/>
        <end position="11"/>
    </location>
</feature>
<feature type="non-terminal residue" evidence="2">
    <location>
        <position position="199"/>
    </location>
</feature>
<organism evidence="2">
    <name type="scientific">Pectinophora gossypiella</name>
    <name type="common">Cotton pink bollworm</name>
    <name type="synonym">Depressaria gossypiella</name>
    <dbReference type="NCBI Taxonomy" id="13191"/>
    <lineage>
        <taxon>Eukaryota</taxon>
        <taxon>Metazoa</taxon>
        <taxon>Ecdysozoa</taxon>
        <taxon>Arthropoda</taxon>
        <taxon>Hexapoda</taxon>
        <taxon>Insecta</taxon>
        <taxon>Pterygota</taxon>
        <taxon>Neoptera</taxon>
        <taxon>Endopterygota</taxon>
        <taxon>Lepidoptera</taxon>
        <taxon>Glossata</taxon>
        <taxon>Ditrysia</taxon>
        <taxon>Gelechioidea</taxon>
        <taxon>Gelechiidae</taxon>
        <taxon>Apatetrinae</taxon>
        <taxon>Pectinophora</taxon>
    </lineage>
</organism>
<gene>
    <name evidence="3" type="ORF">g.4693</name>
    <name evidence="2" type="ORF">g.4694</name>
</gene>